<reference evidence="2 3" key="1">
    <citation type="submission" date="2019-07" db="EMBL/GenBank/DDBJ databases">
        <title>Draft genome sequence of Adlercreutzia equolifaciens IPLA 37004, a human intestinal strain that does not produces equol from daidzein.</title>
        <authorList>
            <person name="Vazquez L."/>
            <person name="Florez A.B."/>
            <person name="Mayo B."/>
        </authorList>
    </citation>
    <scope>NUCLEOTIDE SEQUENCE [LARGE SCALE GENOMIC DNA]</scope>
    <source>
        <strain evidence="2 3">IPLA 37004</strain>
    </source>
</reference>
<dbReference type="EMBL" id="VJNE01000014">
    <property type="protein sequence ID" value="MZG28484.1"/>
    <property type="molecule type" value="Genomic_DNA"/>
</dbReference>
<dbReference type="RefSeq" id="WP_114538577.1">
    <property type="nucleotide sequence ID" value="NZ_DBGAVV010000066.1"/>
</dbReference>
<protein>
    <submittedName>
        <fullName evidence="2">DUF4428 domain-containing protein</fullName>
    </submittedName>
</protein>
<proteinExistence type="predicted"/>
<dbReference type="Proteomes" id="UP000472380">
    <property type="component" value="Unassembled WGS sequence"/>
</dbReference>
<evidence type="ECO:0000313" key="2">
    <source>
        <dbReference type="EMBL" id="MZG28484.1"/>
    </source>
</evidence>
<dbReference type="Pfam" id="PF14471">
    <property type="entry name" value="DUF4428"/>
    <property type="match status" value="1"/>
</dbReference>
<dbReference type="InterPro" id="IPR027872">
    <property type="entry name" value="DUF4428"/>
</dbReference>
<evidence type="ECO:0000259" key="1">
    <source>
        <dbReference type="Pfam" id="PF14471"/>
    </source>
</evidence>
<comment type="caution">
    <text evidence="2">The sequence shown here is derived from an EMBL/GenBank/DDBJ whole genome shotgun (WGS) entry which is preliminary data.</text>
</comment>
<feature type="domain" description="DUF4428" evidence="1">
    <location>
        <begin position="12"/>
        <end position="59"/>
    </location>
</feature>
<evidence type="ECO:0000313" key="3">
    <source>
        <dbReference type="Proteomes" id="UP000472380"/>
    </source>
</evidence>
<accession>A0A6L8Q777</accession>
<dbReference type="AlphaFoldDB" id="A0A6L8Q777"/>
<name>A0A6L8Q777_9ACTN</name>
<gene>
    <name evidence="2" type="ORF">FM068_07760</name>
</gene>
<sequence>MGLFGKLFEKKECAICGGEIGLLGNRKLEDGNMCKACAAKLSPWFDERRHSTVAQIEEQLEYRESNKENVAAFRTTLSLGETAKVLLDEYVGRFMVTSARNYSEANPDVLELSDITGCTYDIDEGIDEVTRFDENNEAVSYDPPRFTHSYNFYVTVYVNNPYFDDMRFKVNSRTVEVEERRGPAVSANPGSINLVIGSLSGAETFNPEASVEYCTYRDLCERIVATLLENRQSAREEIAAAAAPKAAVACPYCGATTTPTTTNCCEFCGGALGD</sequence>
<organism evidence="2 3">
    <name type="scientific">Adlercreutzia equolifaciens</name>
    <dbReference type="NCBI Taxonomy" id="446660"/>
    <lineage>
        <taxon>Bacteria</taxon>
        <taxon>Bacillati</taxon>
        <taxon>Actinomycetota</taxon>
        <taxon>Coriobacteriia</taxon>
        <taxon>Eggerthellales</taxon>
        <taxon>Eggerthellaceae</taxon>
        <taxon>Adlercreutzia</taxon>
    </lineage>
</organism>